<evidence type="ECO:0000313" key="6">
    <source>
        <dbReference type="EMBL" id="GMM53275.1"/>
    </source>
</evidence>
<name>A0AAV5RP18_STABA</name>
<proteinExistence type="predicted"/>
<dbReference type="InterPro" id="IPR011011">
    <property type="entry name" value="Znf_FYVE_PHD"/>
</dbReference>
<dbReference type="InterPro" id="IPR019787">
    <property type="entry name" value="Znf_PHD-finger"/>
</dbReference>
<keyword evidence="2 4" id="KW-0863">Zinc-finger</keyword>
<evidence type="ECO:0000256" key="3">
    <source>
        <dbReference type="ARBA" id="ARBA00022833"/>
    </source>
</evidence>
<evidence type="ECO:0000256" key="1">
    <source>
        <dbReference type="ARBA" id="ARBA00022723"/>
    </source>
</evidence>
<dbReference type="PROSITE" id="PS01359">
    <property type="entry name" value="ZF_PHD_1"/>
    <property type="match status" value="1"/>
</dbReference>
<protein>
    <recommendedName>
        <fullName evidence="5">PHD-type domain-containing protein</fullName>
    </recommendedName>
</protein>
<evidence type="ECO:0000256" key="4">
    <source>
        <dbReference type="PROSITE-ProRule" id="PRU00146"/>
    </source>
</evidence>
<keyword evidence="7" id="KW-1185">Reference proteome</keyword>
<dbReference type="InterPro" id="IPR019786">
    <property type="entry name" value="Zinc_finger_PHD-type_CS"/>
</dbReference>
<evidence type="ECO:0000259" key="5">
    <source>
        <dbReference type="PROSITE" id="PS50016"/>
    </source>
</evidence>
<keyword evidence="3" id="KW-0862">Zinc</keyword>
<evidence type="ECO:0000256" key="2">
    <source>
        <dbReference type="ARBA" id="ARBA00022771"/>
    </source>
</evidence>
<feature type="domain" description="PHD-type" evidence="5">
    <location>
        <begin position="2"/>
        <end position="59"/>
    </location>
</feature>
<dbReference type="AlphaFoldDB" id="A0AAV5RP18"/>
<dbReference type="SMART" id="SM00249">
    <property type="entry name" value="PHD"/>
    <property type="match status" value="1"/>
</dbReference>
<keyword evidence="1" id="KW-0479">Metal-binding</keyword>
<organism evidence="6 7">
    <name type="scientific">Starmerella bacillaris</name>
    <name type="common">Yeast</name>
    <name type="synonym">Candida zemplinina</name>
    <dbReference type="NCBI Taxonomy" id="1247836"/>
    <lineage>
        <taxon>Eukaryota</taxon>
        <taxon>Fungi</taxon>
        <taxon>Dikarya</taxon>
        <taxon>Ascomycota</taxon>
        <taxon>Saccharomycotina</taxon>
        <taxon>Dipodascomycetes</taxon>
        <taxon>Dipodascales</taxon>
        <taxon>Trichomonascaceae</taxon>
        <taxon>Starmerella</taxon>
    </lineage>
</organism>
<dbReference type="Gene3D" id="3.30.40.10">
    <property type="entry name" value="Zinc/RING finger domain, C3HC4 (zinc finger)"/>
    <property type="match status" value="1"/>
</dbReference>
<sequence length="258" mass="29572">MENVCQICKSETPPNKDDTLVFCCECRRAYHRLCHKPPVDRICIEVLDVLWFCQSCAGHHAEQGLETGVASTELTSETRKAYLSSLTKTQLIHLLQFAETLQPSLPIYPPNTQSYVEQIEQENEDIRQMKYQIGPGNEDLLVSVINDYANAHKNSPGLTIQQLWKELETTGKVERMNAVFKHSTTRALQRALRKCMILERNGNFLPNPDFQATSELYLTQLLKADDKVIFEHIPSRVAESNHHEVEKGDVFSHRIYMV</sequence>
<dbReference type="PROSITE" id="PS50016">
    <property type="entry name" value="ZF_PHD_2"/>
    <property type="match status" value="1"/>
</dbReference>
<dbReference type="InterPro" id="IPR001965">
    <property type="entry name" value="Znf_PHD"/>
</dbReference>
<comment type="caution">
    <text evidence="6">The sequence shown here is derived from an EMBL/GenBank/DDBJ whole genome shotgun (WGS) entry which is preliminary data.</text>
</comment>
<dbReference type="SUPFAM" id="SSF57903">
    <property type="entry name" value="FYVE/PHD zinc finger"/>
    <property type="match status" value="1"/>
</dbReference>
<dbReference type="InterPro" id="IPR013083">
    <property type="entry name" value="Znf_RING/FYVE/PHD"/>
</dbReference>
<dbReference type="EMBL" id="BTGC01000008">
    <property type="protein sequence ID" value="GMM53275.1"/>
    <property type="molecule type" value="Genomic_DNA"/>
</dbReference>
<reference evidence="6 7" key="1">
    <citation type="journal article" date="2023" name="Elife">
        <title>Identification of key yeast species and microbe-microbe interactions impacting larval growth of Drosophila in the wild.</title>
        <authorList>
            <person name="Mure A."/>
            <person name="Sugiura Y."/>
            <person name="Maeda R."/>
            <person name="Honda K."/>
            <person name="Sakurai N."/>
            <person name="Takahashi Y."/>
            <person name="Watada M."/>
            <person name="Katoh T."/>
            <person name="Gotoh A."/>
            <person name="Gotoh Y."/>
            <person name="Taniguchi I."/>
            <person name="Nakamura K."/>
            <person name="Hayashi T."/>
            <person name="Katayama T."/>
            <person name="Uemura T."/>
            <person name="Hattori Y."/>
        </authorList>
    </citation>
    <scope>NUCLEOTIDE SEQUENCE [LARGE SCALE GENOMIC DNA]</scope>
    <source>
        <strain evidence="6 7">SB-73</strain>
    </source>
</reference>
<accession>A0AAV5RP18</accession>
<evidence type="ECO:0000313" key="7">
    <source>
        <dbReference type="Proteomes" id="UP001362899"/>
    </source>
</evidence>
<dbReference type="GO" id="GO:0008270">
    <property type="term" value="F:zinc ion binding"/>
    <property type="evidence" value="ECO:0007669"/>
    <property type="project" value="UniProtKB-KW"/>
</dbReference>
<gene>
    <name evidence="6" type="ORF">DASB73_042380</name>
</gene>
<dbReference type="Proteomes" id="UP001362899">
    <property type="component" value="Unassembled WGS sequence"/>
</dbReference>
<dbReference type="Pfam" id="PF00628">
    <property type="entry name" value="PHD"/>
    <property type="match status" value="1"/>
</dbReference>